<dbReference type="OrthoDB" id="9845497at2"/>
<evidence type="ECO:0000313" key="3">
    <source>
        <dbReference type="Proteomes" id="UP000030907"/>
    </source>
</evidence>
<accession>A0A0A7PUG0</accession>
<feature type="region of interest" description="Disordered" evidence="1">
    <location>
        <begin position="1"/>
        <end position="29"/>
    </location>
</feature>
<organism evidence="2 3">
    <name type="scientific">Sphingopyxis fribergensis</name>
    <dbReference type="NCBI Taxonomy" id="1515612"/>
    <lineage>
        <taxon>Bacteria</taxon>
        <taxon>Pseudomonadati</taxon>
        <taxon>Pseudomonadota</taxon>
        <taxon>Alphaproteobacteria</taxon>
        <taxon>Sphingomonadales</taxon>
        <taxon>Sphingomonadaceae</taxon>
        <taxon>Sphingopyxis</taxon>
    </lineage>
</organism>
<geneLocation type="plasmid" evidence="2 3">
    <name>pSfKp5.2</name>
</geneLocation>
<dbReference type="KEGG" id="sphk:SKP52_24355"/>
<proteinExistence type="predicted"/>
<protein>
    <submittedName>
        <fullName evidence="2">Uncharacterized protein</fullName>
    </submittedName>
</protein>
<dbReference type="AlphaFoldDB" id="A0A0A7PUG0"/>
<name>A0A0A7PUG0_9SPHN</name>
<sequence>MDERASVSGLEPFSDREISPPFSIPNESMFENARRDSVGVIPDSNDSKIRGSVTGGFPVETKQYPVLLGALS</sequence>
<keyword evidence="2" id="KW-0614">Plasmid</keyword>
<gene>
    <name evidence="2" type="ORF">SKP52_24355</name>
</gene>
<evidence type="ECO:0000256" key="1">
    <source>
        <dbReference type="SAM" id="MobiDB-lite"/>
    </source>
</evidence>
<reference evidence="2 3" key="1">
    <citation type="journal article" date="2015" name="Int. J. Syst. Evol. Microbiol.">
        <title>Description of Sphingopyxis fribergensis sp. nov. - a soil bacterium with the ability to degrade styrene and phenylacetic acid.</title>
        <authorList>
            <person name="Oelschlagel M."/>
            <person name="Ruckert C."/>
            <person name="Kalinowski J."/>
            <person name="Schmidt G."/>
            <person name="Schlomann M."/>
            <person name="Tischler D."/>
        </authorList>
    </citation>
    <scope>NUCLEOTIDE SEQUENCE [LARGE SCALE GENOMIC DNA]</scope>
    <source>
        <strain evidence="2 3">Kp5.2</strain>
        <plasmid evidence="2">pSfKp5.2</plasmid>
    </source>
</reference>
<dbReference type="Proteomes" id="UP000030907">
    <property type="component" value="Plasmid pSfKp5.2"/>
</dbReference>
<keyword evidence="3" id="KW-1185">Reference proteome</keyword>
<evidence type="ECO:0000313" key="2">
    <source>
        <dbReference type="EMBL" id="AJA11712.1"/>
    </source>
</evidence>
<dbReference type="EMBL" id="CP009123">
    <property type="protein sequence ID" value="AJA11712.1"/>
    <property type="molecule type" value="Genomic_DNA"/>
</dbReference>
<dbReference type="HOGENOM" id="CLU_2720262_0_0_5"/>